<feature type="signal peptide" evidence="5">
    <location>
        <begin position="1"/>
        <end position="31"/>
    </location>
</feature>
<keyword evidence="5" id="KW-0732">Signal</keyword>
<keyword evidence="2" id="KW-0479">Metal-binding</keyword>
<dbReference type="Pfam" id="PF00884">
    <property type="entry name" value="Sulfatase"/>
    <property type="match status" value="1"/>
</dbReference>
<evidence type="ECO:0000256" key="1">
    <source>
        <dbReference type="ARBA" id="ARBA00008779"/>
    </source>
</evidence>
<evidence type="ECO:0000256" key="2">
    <source>
        <dbReference type="ARBA" id="ARBA00022723"/>
    </source>
</evidence>
<keyword evidence="8" id="KW-1185">Reference proteome</keyword>
<dbReference type="CDD" id="cd16025">
    <property type="entry name" value="PAS_like"/>
    <property type="match status" value="1"/>
</dbReference>
<gene>
    <name evidence="7" type="ORF">H4F99_03325</name>
</gene>
<evidence type="ECO:0000256" key="3">
    <source>
        <dbReference type="ARBA" id="ARBA00022801"/>
    </source>
</evidence>
<evidence type="ECO:0000313" key="8">
    <source>
        <dbReference type="Proteomes" id="UP000552587"/>
    </source>
</evidence>
<sequence>MTRMHPMKPCLSMLSLLLGAALTIAMPQASAQTSGASGLSSIPDRRPGEFNGHISEYFKDSERDFPLNPTPPAGAPNVILILLDDVGFGATSTFGGPVATPALDKLAARGLRYTQWHTTALCAPTRAAILTGQNHHEAGFGGIPEVATGFPGYNGILPDTSVTVGQILRDNGYNTAWFGKNHNTPDYETSQAGPFRQWPNAMGFEYFYGFIGGDTNQWAPALTENTRPVEPPADDPDYHLTTDLADRAISWIRNQQSTAPNKPFFVYFAPGATHAPHHAPKAWIDRFKGQFDQGWNAVSRETFERMREQGIIPASARHNPLPGEVTDWDALEADRKKVYARMMEVYAGFLAHTDHEIGRMLDAVEDLGAADDTLVIYAVGDNGASAEGGFTGTLNEIAADFNSYRPDVVADAMGRLDEIGGPTTYNHYPVGWAMAMNSPMRLAKRQASHFGGTRNGLVIAWPGHIDDEGALRTQFHHAVDITPTILQATGIQAPRTANGIEQKPMAGVSMAYTFDAAGKDAPSRRTTQYFEIGGTRAIYDNGWIAATTHGLLPWSDEASEFDFENDPWELYDLSQDFTEFEDVARQHPEKLAELKAKFMDEARKRQVLPLNDQNAALFNARVAGRPAGPVEGLDTLTYYPGMVRLPEGSAPDVKNRSYTLTADIEIPAGGANGILVTQGGLFSGWALMLQDSRPAFVYNWMQEDFTTISGDPLPPGKHTVAFDFTYDGGGLGKGGTGVLTVDGRQVAQQRIERTVPNRFSLDETMDVGQDTGTAVSPDYRVPNAFTGTLEKVVVELK</sequence>
<feature type="domain" description="Sulfatase N-terminal" evidence="6">
    <location>
        <begin position="76"/>
        <end position="491"/>
    </location>
</feature>
<dbReference type="Proteomes" id="UP000552587">
    <property type="component" value="Unassembled WGS sequence"/>
</dbReference>
<proteinExistence type="inferred from homology"/>
<organism evidence="7 8">
    <name type="scientific">Marilutibacter penaei</name>
    <dbReference type="NCBI Taxonomy" id="2759900"/>
    <lineage>
        <taxon>Bacteria</taxon>
        <taxon>Pseudomonadati</taxon>
        <taxon>Pseudomonadota</taxon>
        <taxon>Gammaproteobacteria</taxon>
        <taxon>Lysobacterales</taxon>
        <taxon>Lysobacteraceae</taxon>
        <taxon>Marilutibacter</taxon>
    </lineage>
</organism>
<dbReference type="EMBL" id="JACHTE010000002">
    <property type="protein sequence ID" value="MBB1087516.1"/>
    <property type="molecule type" value="Genomic_DNA"/>
</dbReference>
<evidence type="ECO:0000259" key="6">
    <source>
        <dbReference type="Pfam" id="PF00884"/>
    </source>
</evidence>
<comment type="similarity">
    <text evidence="1">Belongs to the sulfatase family.</text>
</comment>
<dbReference type="PROSITE" id="PS00523">
    <property type="entry name" value="SULFATASE_1"/>
    <property type="match status" value="1"/>
</dbReference>
<dbReference type="InterPro" id="IPR013320">
    <property type="entry name" value="ConA-like_dom_sf"/>
</dbReference>
<name>A0A7W3U210_9GAMM</name>
<reference evidence="7 8" key="1">
    <citation type="submission" date="2020-07" db="EMBL/GenBank/DDBJ databases">
        <authorList>
            <person name="Xu S."/>
            <person name="Li A."/>
        </authorList>
    </citation>
    <scope>NUCLEOTIDE SEQUENCE [LARGE SCALE GENOMIC DNA]</scope>
    <source>
        <strain evidence="7 8">SG-8</strain>
    </source>
</reference>
<accession>A0A7W3U210</accession>
<keyword evidence="3" id="KW-0378">Hydrolase</keyword>
<dbReference type="Gene3D" id="3.40.720.10">
    <property type="entry name" value="Alkaline Phosphatase, subunit A"/>
    <property type="match status" value="1"/>
</dbReference>
<comment type="caution">
    <text evidence="7">The sequence shown here is derived from an EMBL/GenBank/DDBJ whole genome shotgun (WGS) entry which is preliminary data.</text>
</comment>
<dbReference type="InterPro" id="IPR000917">
    <property type="entry name" value="Sulfatase_N"/>
</dbReference>
<dbReference type="PANTHER" id="PTHR42693">
    <property type="entry name" value="ARYLSULFATASE FAMILY MEMBER"/>
    <property type="match status" value="1"/>
</dbReference>
<keyword evidence="4" id="KW-0106">Calcium</keyword>
<protein>
    <submittedName>
        <fullName evidence="7">Arylsulfatase</fullName>
    </submittedName>
</protein>
<dbReference type="Gene3D" id="3.30.1120.10">
    <property type="match status" value="1"/>
</dbReference>
<dbReference type="InterPro" id="IPR024607">
    <property type="entry name" value="Sulfatase_CS"/>
</dbReference>
<dbReference type="SUPFAM" id="SSF53649">
    <property type="entry name" value="Alkaline phosphatase-like"/>
    <property type="match status" value="1"/>
</dbReference>
<evidence type="ECO:0000256" key="5">
    <source>
        <dbReference type="SAM" id="SignalP"/>
    </source>
</evidence>
<dbReference type="SUPFAM" id="SSF49899">
    <property type="entry name" value="Concanavalin A-like lectins/glucanases"/>
    <property type="match status" value="1"/>
</dbReference>
<dbReference type="GO" id="GO:0046872">
    <property type="term" value="F:metal ion binding"/>
    <property type="evidence" value="ECO:0007669"/>
    <property type="project" value="UniProtKB-KW"/>
</dbReference>
<dbReference type="InterPro" id="IPR017850">
    <property type="entry name" value="Alkaline_phosphatase_core_sf"/>
</dbReference>
<evidence type="ECO:0000313" key="7">
    <source>
        <dbReference type="EMBL" id="MBB1087516.1"/>
    </source>
</evidence>
<dbReference type="PANTHER" id="PTHR42693:SF43">
    <property type="entry name" value="BLL2667 PROTEIN"/>
    <property type="match status" value="1"/>
</dbReference>
<dbReference type="AlphaFoldDB" id="A0A7W3U210"/>
<dbReference type="GO" id="GO:0016787">
    <property type="term" value="F:hydrolase activity"/>
    <property type="evidence" value="ECO:0007669"/>
    <property type="project" value="UniProtKB-KW"/>
</dbReference>
<dbReference type="InterPro" id="IPR050738">
    <property type="entry name" value="Sulfatase"/>
</dbReference>
<evidence type="ECO:0000256" key="4">
    <source>
        <dbReference type="ARBA" id="ARBA00022837"/>
    </source>
</evidence>
<feature type="chain" id="PRO_5031160307" evidence="5">
    <location>
        <begin position="32"/>
        <end position="797"/>
    </location>
</feature>